<proteinExistence type="predicted"/>
<accession>A0A174ZMW2</accession>
<evidence type="ECO:0000256" key="2">
    <source>
        <dbReference type="SAM" id="Phobius"/>
    </source>
</evidence>
<sequence length="605" mass="65559">MSRLKTFYGKKGEKGMSLLVFLVFFILGSALGMFMQTASLEEEFTGAAAAAAFLGRDWTGVMSPVGSISGFLRGIPYLPTMLCPDPVFQYKLFMLINSAAYALIPLSAFRLTDKLGVTKLWQRLLVTALCGIFPSVLIYSHYLLSEPLSTVFVWLLLLVIFRSEKENGKKAGAFFASVAAGLLTACAYFLSPSCAGVFLAVCLYCLYVKLAGVRKSIYFSTYAITFILLFAADIILTWLTKDLYAYSGGILQSVAGSLQALSENSAALLTLIGGRLYYFIVSSWGLGGAGVIFAVIALVSFIRCKRRKEEQYYDNRFVSMGVLCTLMLIFAVPLDAFLKADCDISTQDTVFGAASVFAVTIPFILLFFCYIFVYGISYTRLLISVTGNGLAATAALLMYNCTQSGGQILSNVITPGITSMLIGCDSSAGLTSSDMLYPICLLFTVFAAAVPVVCCTKNHASVITAFIFTGVICYACVSSASSGLFGYAEESRENVSDTLEINRCITEYSGGTENKTIIVYDNDRMTAMSIQYYNQSSTVKYIKEGRTLPTDCYVVSSDSVKVSGACVLIGRIDDINVYAIGKNAIRHDNGEPPEKPGNNTVSESK</sequence>
<feature type="transmembrane region" description="Helical" evidence="2">
    <location>
        <begin position="381"/>
        <end position="399"/>
    </location>
</feature>
<dbReference type="EMBL" id="CZBY01000008">
    <property type="protein sequence ID" value="CUQ86239.1"/>
    <property type="molecule type" value="Genomic_DNA"/>
</dbReference>
<feature type="transmembrane region" description="Helical" evidence="2">
    <location>
        <begin position="462"/>
        <end position="488"/>
    </location>
</feature>
<feature type="transmembrane region" description="Helical" evidence="2">
    <location>
        <begin position="316"/>
        <end position="338"/>
    </location>
</feature>
<feature type="transmembrane region" description="Helical" evidence="2">
    <location>
        <begin position="120"/>
        <end position="138"/>
    </location>
</feature>
<keyword evidence="2" id="KW-0472">Membrane</keyword>
<evidence type="ECO:0000313" key="4">
    <source>
        <dbReference type="Proteomes" id="UP000095662"/>
    </source>
</evidence>
<feature type="transmembrane region" description="Helical" evidence="2">
    <location>
        <begin position="88"/>
        <end position="108"/>
    </location>
</feature>
<feature type="transmembrane region" description="Helical" evidence="2">
    <location>
        <begin position="435"/>
        <end position="455"/>
    </location>
</feature>
<dbReference type="Proteomes" id="UP000095662">
    <property type="component" value="Unassembled WGS sequence"/>
</dbReference>
<feature type="transmembrane region" description="Helical" evidence="2">
    <location>
        <begin position="219"/>
        <end position="239"/>
    </location>
</feature>
<gene>
    <name evidence="3" type="ORF">ERS852540_01259</name>
</gene>
<evidence type="ECO:0008006" key="5">
    <source>
        <dbReference type="Google" id="ProtNLM"/>
    </source>
</evidence>
<reference evidence="3 4" key="1">
    <citation type="submission" date="2015-09" db="EMBL/GenBank/DDBJ databases">
        <authorList>
            <consortium name="Pathogen Informatics"/>
        </authorList>
    </citation>
    <scope>NUCLEOTIDE SEQUENCE [LARGE SCALE GENOMIC DNA]</scope>
    <source>
        <strain evidence="3 4">2789STDY5834928</strain>
    </source>
</reference>
<feature type="transmembrane region" description="Helical" evidence="2">
    <location>
        <begin position="350"/>
        <end position="374"/>
    </location>
</feature>
<feature type="transmembrane region" description="Helical" evidence="2">
    <location>
        <begin position="276"/>
        <end position="304"/>
    </location>
</feature>
<dbReference type="AlphaFoldDB" id="A0A174ZMW2"/>
<organism evidence="3 4">
    <name type="scientific">[Eubacterium] siraeum</name>
    <dbReference type="NCBI Taxonomy" id="39492"/>
    <lineage>
        <taxon>Bacteria</taxon>
        <taxon>Bacillati</taxon>
        <taxon>Bacillota</taxon>
        <taxon>Clostridia</taxon>
        <taxon>Eubacteriales</taxon>
        <taxon>Oscillospiraceae</taxon>
        <taxon>Oscillospiraceae incertae sedis</taxon>
    </lineage>
</organism>
<keyword evidence="2" id="KW-1133">Transmembrane helix</keyword>
<feature type="region of interest" description="Disordered" evidence="1">
    <location>
        <begin position="586"/>
        <end position="605"/>
    </location>
</feature>
<evidence type="ECO:0000313" key="3">
    <source>
        <dbReference type="EMBL" id="CUQ86239.1"/>
    </source>
</evidence>
<dbReference type="STRING" id="39492.ERS852540_01259"/>
<protein>
    <recommendedName>
        <fullName evidence="5">Glycosyltransferase RgtA/B/C/D-like domain-containing protein</fullName>
    </recommendedName>
</protein>
<name>A0A174ZMW2_9FIRM</name>
<evidence type="ECO:0000256" key="1">
    <source>
        <dbReference type="SAM" id="MobiDB-lite"/>
    </source>
</evidence>
<keyword evidence="2" id="KW-0812">Transmembrane</keyword>